<evidence type="ECO:0000259" key="1">
    <source>
        <dbReference type="Pfam" id="PF13649"/>
    </source>
</evidence>
<dbReference type="Proteomes" id="UP001189429">
    <property type="component" value="Unassembled WGS sequence"/>
</dbReference>
<dbReference type="Gene3D" id="3.40.50.150">
    <property type="entry name" value="Vaccinia Virus protein VP39"/>
    <property type="match status" value="1"/>
</dbReference>
<comment type="caution">
    <text evidence="2">The sequence shown here is derived from an EMBL/GenBank/DDBJ whole genome shotgun (WGS) entry which is preliminary data.</text>
</comment>
<dbReference type="PANTHER" id="PTHR14911:SF13">
    <property type="entry name" value="TRNA (GUANINE(6)-N2)-METHYLTRANSFERASE THUMP3"/>
    <property type="match status" value="1"/>
</dbReference>
<keyword evidence="3" id="KW-1185">Reference proteome</keyword>
<protein>
    <recommendedName>
        <fullName evidence="1">Methyltransferase domain-containing protein</fullName>
    </recommendedName>
</protein>
<dbReference type="SUPFAM" id="SSF53335">
    <property type="entry name" value="S-adenosyl-L-methionine-dependent methyltransferases"/>
    <property type="match status" value="1"/>
</dbReference>
<accession>A0ABN9URR2</accession>
<name>A0ABN9URR2_9DINO</name>
<dbReference type="Pfam" id="PF13649">
    <property type="entry name" value="Methyltransf_25"/>
    <property type="match status" value="1"/>
</dbReference>
<dbReference type="PANTHER" id="PTHR14911">
    <property type="entry name" value="THUMP DOMAIN-CONTAINING"/>
    <property type="match status" value="1"/>
</dbReference>
<organism evidence="2 3">
    <name type="scientific">Prorocentrum cordatum</name>
    <dbReference type="NCBI Taxonomy" id="2364126"/>
    <lineage>
        <taxon>Eukaryota</taxon>
        <taxon>Sar</taxon>
        <taxon>Alveolata</taxon>
        <taxon>Dinophyceae</taxon>
        <taxon>Prorocentrales</taxon>
        <taxon>Prorocentraceae</taxon>
        <taxon>Prorocentrum</taxon>
    </lineage>
</organism>
<dbReference type="InterPro" id="IPR029063">
    <property type="entry name" value="SAM-dependent_MTases_sf"/>
</dbReference>
<evidence type="ECO:0000313" key="2">
    <source>
        <dbReference type="EMBL" id="CAK0861769.1"/>
    </source>
</evidence>
<reference evidence="2" key="1">
    <citation type="submission" date="2023-10" db="EMBL/GenBank/DDBJ databases">
        <authorList>
            <person name="Chen Y."/>
            <person name="Shah S."/>
            <person name="Dougan E. K."/>
            <person name="Thang M."/>
            <person name="Chan C."/>
        </authorList>
    </citation>
    <scope>NUCLEOTIDE SEQUENCE [LARGE SCALE GENOMIC DNA]</scope>
</reference>
<evidence type="ECO:0000313" key="3">
    <source>
        <dbReference type="Proteomes" id="UP001189429"/>
    </source>
</evidence>
<feature type="domain" description="Methyltransferase" evidence="1">
    <location>
        <begin position="3"/>
        <end position="100"/>
    </location>
</feature>
<dbReference type="InterPro" id="IPR041698">
    <property type="entry name" value="Methyltransf_25"/>
</dbReference>
<gene>
    <name evidence="2" type="ORF">PCOR1329_LOCUS50343</name>
</gene>
<dbReference type="EMBL" id="CAUYUJ010016093">
    <property type="protein sequence ID" value="CAK0861769.1"/>
    <property type="molecule type" value="Genomic_DNA"/>
</dbReference>
<sequence length="155" mass="17315">MCGIGSNLMSLALLDKFRSADFVGRDVDEMSVLAAQSNFASLGLDATFEMGCSEDLPFDDNSVAMVVCEPPWGLRHLKHSDMGSRLKVWVLEWMRVLKPGCPAIIITICTNRIESEVIPLVRQKFPGSALDRKWAYENYGFEQCTCYMLRKGTGP</sequence>
<proteinExistence type="predicted"/>